<dbReference type="GO" id="GO:0003677">
    <property type="term" value="F:DNA binding"/>
    <property type="evidence" value="ECO:0007669"/>
    <property type="project" value="UniProtKB-KW"/>
</dbReference>
<sequence length="969" mass="111639">MSLRRILTDSQREKLLSVEHLSTDEFHAYFSFSSYDLEIINQHRGDINKLGFALQLCLARYPGCSLNNWTIESERLVSYIKQQLNLRDSDLTLYNSKNTRSNHFTEILNVFNYKKFSEAETQESLMTYLLKCALENDDSTYLMKKTLDFLNKNKVIFPSIATLEDLISQCREKAERSIFSILLNSLTAIQFEQLDSFFEPYNKTQVTKLSWLKDLPGKANPESFMKICKKIEAISEIGLETLDVSKIHRNRFLQLARLGDNYDAYDFSRFEFNRKYALLVAFLVDHHQYLIDQLVEINDRILAGIKRKGMHDSQEQQKEKGRLANEKLEHYASLIDALHFAKSNGSDPFKEIEQVISWKNLIQDREEASRIVGKRNNGYLEMVRNKATYLRKYTPMLLKTLSFKGNSSAAPILKALNTINELHDDRKRKIPQETPTDFVSKKWENLVRPEEGKIDRSFYELVAFTELKNNIRSGNISVSGSLIHRNIEEDLVTLSSCFSSVTIPDSFEDYLNTRGPLLDSQLKYYSKNTHKVKTDGLKKFKRSTPDEAELYRKKLYDLIPQVKLSDLLIEVDGWTNFSREFIHDSTGKTPNHEERKIVFATLLGLGMNIGLEKMAQSTPGITYSQMANVKQWRLYKEALTRAQSVLVNYQLELPIANFWGEGKTSASDGMRVPVGVSALKSDINPHYKSLEKGATMIRSINDRNTAHHVEVVSTNTRDATHTLDGLLYHETNLDIQDHFTDTNGYTDQVFGLTALLGFNFQPRLRNIKTSQLFSIKPPSEYPNLLEELSGKVNVKVIEDNYDEIKRLAYSVQTGKVSSSLILGKLGSYSRQNPLATALRELGRIEKSIFMVDYVTNENLRRKITRGLNKTEAINALARELFFGRRGKFMERDIRRQLQSASVLNVLINVISIWNAVYLQKAYDYLVKTDPKVTQYMKHVSPINWEHITFLGEYTFDLTSSPKELRQLNI</sequence>
<evidence type="ECO:0000259" key="5">
    <source>
        <dbReference type="Pfam" id="PF01526"/>
    </source>
</evidence>
<dbReference type="Pfam" id="PF01526">
    <property type="entry name" value="DDE_Tnp_Tn3"/>
    <property type="match status" value="1"/>
</dbReference>
<name>A0A9X4NHK2_9LACT</name>
<evidence type="ECO:0000313" key="8">
    <source>
        <dbReference type="Proteomes" id="UP001152614"/>
    </source>
</evidence>
<keyword evidence="3" id="KW-0238">DNA-binding</keyword>
<gene>
    <name evidence="7" type="ORF">OGZ51_06960</name>
</gene>
<dbReference type="EMBL" id="JAOWLY010000006">
    <property type="protein sequence ID" value="MDG4983879.1"/>
    <property type="molecule type" value="Genomic_DNA"/>
</dbReference>
<accession>A0A9X4NHK2</accession>
<protein>
    <submittedName>
        <fullName evidence="7">Tn3 family transposase</fullName>
    </submittedName>
</protein>
<reference evidence="7" key="2">
    <citation type="journal article" date="2023" name="Food Microbiol.">
        <title>Evaluation of the fermentation potential of lactic acid bacteria isolated from herbs, fruits and vegetables as starter cultures in nut-based milk alternatives.</title>
        <authorList>
            <person name="Huang W."/>
            <person name="Dong A."/>
            <person name="Pham H.T."/>
            <person name="Zhou C."/>
            <person name="Huo Z."/>
            <person name="Watjen A.P."/>
            <person name="Prakash S."/>
            <person name="Bang-Berthelsen C.H."/>
            <person name="Turner M.S."/>
        </authorList>
    </citation>
    <scope>NUCLEOTIDE SEQUENCE</scope>
    <source>
        <strain evidence="7">3</strain>
    </source>
</reference>
<comment type="caution">
    <text evidence="7">The sequence shown here is derived from an EMBL/GenBank/DDBJ whole genome shotgun (WGS) entry which is preliminary data.</text>
</comment>
<dbReference type="Pfam" id="PF13700">
    <property type="entry name" value="DUF4158"/>
    <property type="match status" value="1"/>
</dbReference>
<dbReference type="GO" id="GO:0004803">
    <property type="term" value="F:transposase activity"/>
    <property type="evidence" value="ECO:0007669"/>
    <property type="project" value="InterPro"/>
</dbReference>
<dbReference type="GO" id="GO:0006313">
    <property type="term" value="P:DNA transposition"/>
    <property type="evidence" value="ECO:0007669"/>
    <property type="project" value="InterPro"/>
</dbReference>
<reference evidence="7" key="1">
    <citation type="submission" date="2022-10" db="EMBL/GenBank/DDBJ databases">
        <authorList>
            <person name="Turner M.S."/>
            <person name="Huang W."/>
        </authorList>
    </citation>
    <scope>NUCLEOTIDE SEQUENCE</scope>
    <source>
        <strain evidence="7">3</strain>
    </source>
</reference>
<evidence type="ECO:0000256" key="2">
    <source>
        <dbReference type="ARBA" id="ARBA00022578"/>
    </source>
</evidence>
<dbReference type="InterPro" id="IPR047653">
    <property type="entry name" value="Tn3-like_transpos"/>
</dbReference>
<feature type="domain" description="Tn3 transposase DDE" evidence="5">
    <location>
        <begin position="566"/>
        <end position="953"/>
    </location>
</feature>
<dbReference type="Proteomes" id="UP001152614">
    <property type="component" value="Unassembled WGS sequence"/>
</dbReference>
<evidence type="ECO:0000256" key="1">
    <source>
        <dbReference type="ARBA" id="ARBA00009402"/>
    </source>
</evidence>
<proteinExistence type="inferred from homology"/>
<comment type="similarity">
    <text evidence="1">Belongs to the transposase 7 family.</text>
</comment>
<dbReference type="InterPro" id="IPR002513">
    <property type="entry name" value="Tn3_Tnp_DDE_dom"/>
</dbReference>
<evidence type="ECO:0000256" key="3">
    <source>
        <dbReference type="ARBA" id="ARBA00023125"/>
    </source>
</evidence>
<dbReference type="RefSeq" id="WP_278228931.1">
    <property type="nucleotide sequence ID" value="NZ_JAOWLY010000006.1"/>
</dbReference>
<keyword evidence="2" id="KW-0815">Transposition</keyword>
<dbReference type="InterPro" id="IPR025296">
    <property type="entry name" value="DUF4158"/>
</dbReference>
<organism evidence="7 8">
    <name type="scientific">Lactococcus lactis</name>
    <dbReference type="NCBI Taxonomy" id="1358"/>
    <lineage>
        <taxon>Bacteria</taxon>
        <taxon>Bacillati</taxon>
        <taxon>Bacillota</taxon>
        <taxon>Bacilli</taxon>
        <taxon>Lactobacillales</taxon>
        <taxon>Streptococcaceae</taxon>
        <taxon>Lactococcus</taxon>
    </lineage>
</organism>
<keyword evidence="4" id="KW-0233">DNA recombination</keyword>
<evidence type="ECO:0000256" key="4">
    <source>
        <dbReference type="ARBA" id="ARBA00023172"/>
    </source>
</evidence>
<evidence type="ECO:0000313" key="7">
    <source>
        <dbReference type="EMBL" id="MDG4983879.1"/>
    </source>
</evidence>
<evidence type="ECO:0000259" key="6">
    <source>
        <dbReference type="Pfam" id="PF13700"/>
    </source>
</evidence>
<dbReference type="AlphaFoldDB" id="A0A9X4NHK2"/>
<feature type="domain" description="DUF4158" evidence="6">
    <location>
        <begin position="6"/>
        <end position="169"/>
    </location>
</feature>
<dbReference type="NCBIfam" id="NF033527">
    <property type="entry name" value="transpos_Tn3"/>
    <property type="match status" value="1"/>
</dbReference>